<dbReference type="RefSeq" id="WP_187533757.1">
    <property type="nucleotide sequence ID" value="NZ_CBCSHU010000005.1"/>
</dbReference>
<dbReference type="Proteomes" id="UP000515928">
    <property type="component" value="Chromosome"/>
</dbReference>
<name>A0A7G9RYF8_9FIRM</name>
<gene>
    <name evidence="1" type="ORF">H9L01_09730</name>
</gene>
<accession>A0A7G9RYF8</accession>
<organism evidence="1 2">
    <name type="scientific">Erysipelothrix inopinata</name>
    <dbReference type="NCBI Taxonomy" id="225084"/>
    <lineage>
        <taxon>Bacteria</taxon>
        <taxon>Bacillati</taxon>
        <taxon>Bacillota</taxon>
        <taxon>Erysipelotrichia</taxon>
        <taxon>Erysipelotrichales</taxon>
        <taxon>Erysipelotrichaceae</taxon>
        <taxon>Erysipelothrix</taxon>
    </lineage>
</organism>
<evidence type="ECO:0000313" key="1">
    <source>
        <dbReference type="EMBL" id="QNN60633.1"/>
    </source>
</evidence>
<dbReference type="PROSITE" id="PS51257">
    <property type="entry name" value="PROKAR_LIPOPROTEIN"/>
    <property type="match status" value="1"/>
</dbReference>
<dbReference type="KEGG" id="eio:H9L01_09730"/>
<dbReference type="EMBL" id="CP060715">
    <property type="protein sequence ID" value="QNN60633.1"/>
    <property type="molecule type" value="Genomic_DNA"/>
</dbReference>
<evidence type="ECO:0000313" key="2">
    <source>
        <dbReference type="Proteomes" id="UP000515928"/>
    </source>
</evidence>
<keyword evidence="2" id="KW-1185">Reference proteome</keyword>
<proteinExistence type="predicted"/>
<dbReference type="AlphaFoldDB" id="A0A7G9RYF8"/>
<sequence>MNQTRRIGVLLVLLMMLVGCSANTMKTYVQITSLAHYEDVYLTETYPENPGVSVKLTLADKVSFEDLVKHAKPIIRIENTDNEKVYNLCSDKLNEEYVVKLIVASDDESYLYLYQKGSKTEDFFEIDTDDLKAYLEPILQSVQNQSFVFEY</sequence>
<protein>
    <submittedName>
        <fullName evidence="1">Uncharacterized protein</fullName>
    </submittedName>
</protein>
<reference evidence="1 2" key="1">
    <citation type="submission" date="2020-08" db="EMBL/GenBank/DDBJ databases">
        <title>Genome sequence of Erysipelothrix inopinata DSM 15511T.</title>
        <authorList>
            <person name="Hyun D.-W."/>
            <person name="Bae J.-W."/>
        </authorList>
    </citation>
    <scope>NUCLEOTIDE SEQUENCE [LARGE SCALE GENOMIC DNA]</scope>
    <source>
        <strain evidence="1 2">DSM 15511</strain>
    </source>
</reference>